<reference evidence="1" key="1">
    <citation type="submission" date="2021-02" db="EMBL/GenBank/DDBJ databases">
        <authorList>
            <person name="Nowell W R."/>
        </authorList>
    </citation>
    <scope>NUCLEOTIDE SEQUENCE</scope>
</reference>
<evidence type="ECO:0008006" key="5">
    <source>
        <dbReference type="Google" id="ProtNLM"/>
    </source>
</evidence>
<protein>
    <recommendedName>
        <fullName evidence="5">Transposase</fullName>
    </recommendedName>
</protein>
<dbReference type="EMBL" id="CAJNOL010011704">
    <property type="protein sequence ID" value="CAF1656683.1"/>
    <property type="molecule type" value="Genomic_DNA"/>
</dbReference>
<dbReference type="EMBL" id="CAJNOH010009896">
    <property type="protein sequence ID" value="CAF1505309.1"/>
    <property type="molecule type" value="Genomic_DNA"/>
</dbReference>
<dbReference type="Proteomes" id="UP000663870">
    <property type="component" value="Unassembled WGS sequence"/>
</dbReference>
<keyword evidence="4" id="KW-1185">Reference proteome</keyword>
<dbReference type="PANTHER" id="PTHR46601:SF2">
    <property type="entry name" value="UBIQUITIN-LIKE PROTEASE FAMILY PROFILE DOMAIN-CONTAINING PROTEIN"/>
    <property type="match status" value="1"/>
</dbReference>
<dbReference type="PANTHER" id="PTHR46601">
    <property type="entry name" value="ULP_PROTEASE DOMAIN-CONTAINING PROTEIN"/>
    <property type="match status" value="1"/>
</dbReference>
<sequence length="138" mass="15425">MWMGGSGDDGHSFGLVSNSTKHDKYSVITCLEILVNEITSMIPDVKQFFFPDNASSQFKNRYIIIHLTTMLDVLDIDFSWSYFASSNGKGVVDGVGGTLKRLVWLEIMAGKRCSSAEDFVRICQEKTKTISVIFVRLA</sequence>
<accession>A0A815TA38</accession>
<evidence type="ECO:0000313" key="4">
    <source>
        <dbReference type="Proteomes" id="UP000663870"/>
    </source>
</evidence>
<proteinExistence type="predicted"/>
<evidence type="ECO:0000313" key="2">
    <source>
        <dbReference type="EMBL" id="CAF1656683.1"/>
    </source>
</evidence>
<gene>
    <name evidence="2" type="ORF">JXQ802_LOCUS55399</name>
    <name evidence="1" type="ORF">PYM288_LOCUS38870</name>
</gene>
<dbReference type="AlphaFoldDB" id="A0A815TA38"/>
<dbReference type="Proteomes" id="UP000663854">
    <property type="component" value="Unassembled WGS sequence"/>
</dbReference>
<comment type="caution">
    <text evidence="1">The sequence shown here is derived from an EMBL/GenBank/DDBJ whole genome shotgun (WGS) entry which is preliminary data.</text>
</comment>
<evidence type="ECO:0000313" key="1">
    <source>
        <dbReference type="EMBL" id="CAF1505309.1"/>
    </source>
</evidence>
<evidence type="ECO:0000313" key="3">
    <source>
        <dbReference type="Proteomes" id="UP000663854"/>
    </source>
</evidence>
<name>A0A815TA38_9BILA</name>
<organism evidence="1 3">
    <name type="scientific">Rotaria sordida</name>
    <dbReference type="NCBI Taxonomy" id="392033"/>
    <lineage>
        <taxon>Eukaryota</taxon>
        <taxon>Metazoa</taxon>
        <taxon>Spiralia</taxon>
        <taxon>Gnathifera</taxon>
        <taxon>Rotifera</taxon>
        <taxon>Eurotatoria</taxon>
        <taxon>Bdelloidea</taxon>
        <taxon>Philodinida</taxon>
        <taxon>Philodinidae</taxon>
        <taxon>Rotaria</taxon>
    </lineage>
</organism>